<protein>
    <submittedName>
        <fullName evidence="1">Uncharacterized protein</fullName>
    </submittedName>
</protein>
<dbReference type="EMBL" id="BARV01000132">
    <property type="protein sequence ID" value="GAH93903.1"/>
    <property type="molecule type" value="Genomic_DNA"/>
</dbReference>
<reference evidence="1" key="1">
    <citation type="journal article" date="2014" name="Front. Microbiol.">
        <title>High frequency of phylogenetically diverse reductive dehalogenase-homologous genes in deep subseafloor sedimentary metagenomes.</title>
        <authorList>
            <person name="Kawai M."/>
            <person name="Futagami T."/>
            <person name="Toyoda A."/>
            <person name="Takaki Y."/>
            <person name="Nishi S."/>
            <person name="Hori S."/>
            <person name="Arai W."/>
            <person name="Tsubouchi T."/>
            <person name="Morono Y."/>
            <person name="Uchiyama I."/>
            <person name="Ito T."/>
            <person name="Fujiyama A."/>
            <person name="Inagaki F."/>
            <person name="Takami H."/>
        </authorList>
    </citation>
    <scope>NUCLEOTIDE SEQUENCE</scope>
    <source>
        <strain evidence="1">Expedition CK06-06</strain>
    </source>
</reference>
<name>X1LIC4_9ZZZZ</name>
<dbReference type="AlphaFoldDB" id="X1LIC4"/>
<accession>X1LIC4</accession>
<comment type="caution">
    <text evidence="1">The sequence shown here is derived from an EMBL/GenBank/DDBJ whole genome shotgun (WGS) entry which is preliminary data.</text>
</comment>
<gene>
    <name evidence="1" type="ORF">S06H3_00673</name>
</gene>
<sequence>MNLKPTKFIKSEFEIYALFIKHFSDKGWLLKQNCQKIDKNGKTIRGDIDILGIKNNELLVGEIKIKFMSNVIKQAIKHFSFADYVFVGYIEDTHVNRYFENLGIYLIPKTYWDYTFKEPNNKSYTYGCIDLDGYIIVKHKIQKNYTLDKDLKNAYIKKYFDND</sequence>
<evidence type="ECO:0000313" key="1">
    <source>
        <dbReference type="EMBL" id="GAH93903.1"/>
    </source>
</evidence>
<organism evidence="1">
    <name type="scientific">marine sediment metagenome</name>
    <dbReference type="NCBI Taxonomy" id="412755"/>
    <lineage>
        <taxon>unclassified sequences</taxon>
        <taxon>metagenomes</taxon>
        <taxon>ecological metagenomes</taxon>
    </lineage>
</organism>
<proteinExistence type="predicted"/>